<dbReference type="Proteomes" id="UP000236327">
    <property type="component" value="Unassembled WGS sequence"/>
</dbReference>
<dbReference type="AlphaFoldDB" id="A0A2K2G387"/>
<feature type="signal peptide" evidence="1">
    <location>
        <begin position="1"/>
        <end position="27"/>
    </location>
</feature>
<gene>
    <name evidence="2" type="ORF">A8V01_16045</name>
</gene>
<proteinExistence type="predicted"/>
<accession>A0A2K2G387</accession>
<keyword evidence="1" id="KW-0732">Signal</keyword>
<dbReference type="RefSeq" id="WP_170065861.1">
    <property type="nucleotide sequence ID" value="NZ_LYMM01000025.1"/>
</dbReference>
<name>A0A2K2G387_9SPHN</name>
<evidence type="ECO:0008006" key="4">
    <source>
        <dbReference type="Google" id="ProtNLM"/>
    </source>
</evidence>
<dbReference type="EMBL" id="LYMM01000025">
    <property type="protein sequence ID" value="PNU05494.1"/>
    <property type="molecule type" value="Genomic_DNA"/>
</dbReference>
<reference evidence="2 3" key="1">
    <citation type="submission" date="2016-05" db="EMBL/GenBank/DDBJ databases">
        <title>Complete genome sequence of Novosphingobium guangzhouense SA925(T).</title>
        <authorList>
            <person name="Sha S."/>
        </authorList>
    </citation>
    <scope>NUCLEOTIDE SEQUENCE [LARGE SCALE GENOMIC DNA]</scope>
    <source>
        <strain evidence="2 3">SA925</strain>
    </source>
</reference>
<evidence type="ECO:0000313" key="2">
    <source>
        <dbReference type="EMBL" id="PNU05494.1"/>
    </source>
</evidence>
<comment type="caution">
    <text evidence="2">The sequence shown here is derived from an EMBL/GenBank/DDBJ whole genome shotgun (WGS) entry which is preliminary data.</text>
</comment>
<organism evidence="2 3">
    <name type="scientific">Novosphingobium guangzhouense</name>
    <dbReference type="NCBI Taxonomy" id="1850347"/>
    <lineage>
        <taxon>Bacteria</taxon>
        <taxon>Pseudomonadati</taxon>
        <taxon>Pseudomonadota</taxon>
        <taxon>Alphaproteobacteria</taxon>
        <taxon>Sphingomonadales</taxon>
        <taxon>Sphingomonadaceae</taxon>
        <taxon>Novosphingobium</taxon>
    </lineage>
</organism>
<evidence type="ECO:0000256" key="1">
    <source>
        <dbReference type="SAM" id="SignalP"/>
    </source>
</evidence>
<keyword evidence="3" id="KW-1185">Reference proteome</keyword>
<protein>
    <recommendedName>
        <fullName evidence="4">Cupin 2 conserved barrel domain-containing protein</fullName>
    </recommendedName>
</protein>
<sequence length="179" mass="19348">MIHPTSLKCLAAAALASLVLPAGSAHAEADSLLSWTDMSKIRIYHAYAASDGKSYVEEMDIPANVRMTGSGPTPTYFDFKDAHAVRIGRGKSGAIFDWHGATEFRHLLVPLQGNLFFDLGDGRTLSLKPGEALYAEDWTGRGHRSGCEESKQLPTCVALDILIDENPHAMPLRSPPSGK</sequence>
<evidence type="ECO:0000313" key="3">
    <source>
        <dbReference type="Proteomes" id="UP000236327"/>
    </source>
</evidence>
<feature type="chain" id="PRO_5014373260" description="Cupin 2 conserved barrel domain-containing protein" evidence="1">
    <location>
        <begin position="28"/>
        <end position="179"/>
    </location>
</feature>